<sequence>MSTTPAPEHLAGEAIGRARRALPLRAEARRQLRRPRTLWAGAILFALPLIVVAAFALGDGGDPGGALFSDLATSGAANFAVFMLLVAAELLILILAALFVGDSVPAEASWGSLRYLLTAPVPRARLLTSKLIIGLLTSAVALVAFVSWSLVVGGLAYGWAALTIPLAGTLDWPTVLGHLALASGYVFVSVLPFAALAFWVGVAVDTPLGAVGAAVLAAIVSSILDALDALGDWRRALPNHYSRGWIELFQVEPDLSEMLHGVAWCALYTTVFLALAYRHFARKDVLS</sequence>
<feature type="transmembrane region" description="Helical" evidence="1">
    <location>
        <begin position="258"/>
        <end position="277"/>
    </location>
</feature>
<dbReference type="PANTHER" id="PTHR37305:SF1">
    <property type="entry name" value="MEMBRANE PROTEIN"/>
    <property type="match status" value="1"/>
</dbReference>
<name>A0ABN2K8F3_9MICO</name>
<dbReference type="Pfam" id="PF12730">
    <property type="entry name" value="ABC2_membrane_4"/>
    <property type="match status" value="1"/>
</dbReference>
<organism evidence="2 3">
    <name type="scientific">Nostocoides vanveenii</name>
    <dbReference type="NCBI Taxonomy" id="330835"/>
    <lineage>
        <taxon>Bacteria</taxon>
        <taxon>Bacillati</taxon>
        <taxon>Actinomycetota</taxon>
        <taxon>Actinomycetes</taxon>
        <taxon>Micrococcales</taxon>
        <taxon>Intrasporangiaceae</taxon>
        <taxon>Nostocoides</taxon>
    </lineage>
</organism>
<feature type="transmembrane region" description="Helical" evidence="1">
    <location>
        <begin position="77"/>
        <end position="100"/>
    </location>
</feature>
<feature type="transmembrane region" description="Helical" evidence="1">
    <location>
        <begin position="131"/>
        <end position="159"/>
    </location>
</feature>
<accession>A0ABN2K8F3</accession>
<feature type="transmembrane region" description="Helical" evidence="1">
    <location>
        <begin position="179"/>
        <end position="201"/>
    </location>
</feature>
<comment type="caution">
    <text evidence="2">The sequence shown here is derived from an EMBL/GenBank/DDBJ whole genome shotgun (WGS) entry which is preliminary data.</text>
</comment>
<evidence type="ECO:0000313" key="3">
    <source>
        <dbReference type="Proteomes" id="UP001501475"/>
    </source>
</evidence>
<keyword evidence="1" id="KW-1133">Transmembrane helix</keyword>
<reference evidence="2 3" key="1">
    <citation type="journal article" date="2019" name="Int. J. Syst. Evol. Microbiol.">
        <title>The Global Catalogue of Microorganisms (GCM) 10K type strain sequencing project: providing services to taxonomists for standard genome sequencing and annotation.</title>
        <authorList>
            <consortium name="The Broad Institute Genomics Platform"/>
            <consortium name="The Broad Institute Genome Sequencing Center for Infectious Disease"/>
            <person name="Wu L."/>
            <person name="Ma J."/>
        </authorList>
    </citation>
    <scope>NUCLEOTIDE SEQUENCE [LARGE SCALE GENOMIC DNA]</scope>
    <source>
        <strain evidence="2 3">JCM 15591</strain>
    </source>
</reference>
<keyword evidence="3" id="KW-1185">Reference proteome</keyword>
<dbReference type="EMBL" id="BAAAPN010000021">
    <property type="protein sequence ID" value="GAA1750487.1"/>
    <property type="molecule type" value="Genomic_DNA"/>
</dbReference>
<evidence type="ECO:0000256" key="1">
    <source>
        <dbReference type="SAM" id="Phobius"/>
    </source>
</evidence>
<evidence type="ECO:0000313" key="2">
    <source>
        <dbReference type="EMBL" id="GAA1750487.1"/>
    </source>
</evidence>
<dbReference type="RefSeq" id="WP_344062610.1">
    <property type="nucleotide sequence ID" value="NZ_BAAAPN010000021.1"/>
</dbReference>
<feature type="transmembrane region" description="Helical" evidence="1">
    <location>
        <begin position="38"/>
        <end position="57"/>
    </location>
</feature>
<keyword evidence="1" id="KW-0812">Transmembrane</keyword>
<keyword evidence="1" id="KW-0472">Membrane</keyword>
<gene>
    <name evidence="2" type="ORF">GCM10009810_08600</name>
</gene>
<protein>
    <submittedName>
        <fullName evidence="2">ABC transporter permease</fullName>
    </submittedName>
</protein>
<dbReference type="PANTHER" id="PTHR37305">
    <property type="entry name" value="INTEGRAL MEMBRANE PROTEIN-RELATED"/>
    <property type="match status" value="1"/>
</dbReference>
<dbReference type="Proteomes" id="UP001501475">
    <property type="component" value="Unassembled WGS sequence"/>
</dbReference>
<proteinExistence type="predicted"/>
<feature type="transmembrane region" description="Helical" evidence="1">
    <location>
        <begin position="208"/>
        <end position="227"/>
    </location>
</feature>